<dbReference type="PANTHER" id="PTHR23526">
    <property type="entry name" value="INTEGRAL MEMBRANE TRANSPORT PROTEIN-RELATED"/>
    <property type="match status" value="1"/>
</dbReference>
<dbReference type="Gene3D" id="1.20.1250.20">
    <property type="entry name" value="MFS general substrate transporter like domains"/>
    <property type="match status" value="2"/>
</dbReference>
<keyword evidence="3 4" id="KW-0472">Membrane</keyword>
<proteinExistence type="predicted"/>
<feature type="transmembrane region" description="Helical" evidence="4">
    <location>
        <begin position="141"/>
        <end position="164"/>
    </location>
</feature>
<feature type="transmembrane region" description="Helical" evidence="4">
    <location>
        <begin position="290"/>
        <end position="308"/>
    </location>
</feature>
<accession>A0A7C3J6S1</accession>
<feature type="transmembrane region" description="Helical" evidence="4">
    <location>
        <begin position="35"/>
        <end position="57"/>
    </location>
</feature>
<dbReference type="InterPro" id="IPR052528">
    <property type="entry name" value="Sugar_transport-like"/>
</dbReference>
<dbReference type="GO" id="GO:0022857">
    <property type="term" value="F:transmembrane transporter activity"/>
    <property type="evidence" value="ECO:0007669"/>
    <property type="project" value="InterPro"/>
</dbReference>
<name>A0A7C3J6S1_UNCW3</name>
<feature type="transmembrane region" description="Helical" evidence="4">
    <location>
        <begin position="314"/>
        <end position="339"/>
    </location>
</feature>
<dbReference type="SUPFAM" id="SSF103473">
    <property type="entry name" value="MFS general substrate transporter"/>
    <property type="match status" value="1"/>
</dbReference>
<organism evidence="6">
    <name type="scientific">candidate division WOR-3 bacterium</name>
    <dbReference type="NCBI Taxonomy" id="2052148"/>
    <lineage>
        <taxon>Bacteria</taxon>
        <taxon>Bacteria division WOR-3</taxon>
    </lineage>
</organism>
<keyword evidence="2 4" id="KW-1133">Transmembrane helix</keyword>
<evidence type="ECO:0000256" key="4">
    <source>
        <dbReference type="SAM" id="Phobius"/>
    </source>
</evidence>
<feature type="transmembrane region" description="Helical" evidence="4">
    <location>
        <begin position="176"/>
        <end position="195"/>
    </location>
</feature>
<feature type="transmembrane region" description="Helical" evidence="4">
    <location>
        <begin position="351"/>
        <end position="371"/>
    </location>
</feature>
<dbReference type="InterPro" id="IPR011701">
    <property type="entry name" value="MFS"/>
</dbReference>
<feature type="transmembrane region" description="Helical" evidence="4">
    <location>
        <begin position="104"/>
        <end position="129"/>
    </location>
</feature>
<comment type="caution">
    <text evidence="6">The sequence shown here is derived from an EMBL/GenBank/DDBJ whole genome shotgun (WGS) entry which is preliminary data.</text>
</comment>
<dbReference type="PROSITE" id="PS50850">
    <property type="entry name" value="MFS"/>
    <property type="match status" value="1"/>
</dbReference>
<evidence type="ECO:0000259" key="5">
    <source>
        <dbReference type="PROSITE" id="PS50850"/>
    </source>
</evidence>
<dbReference type="AlphaFoldDB" id="A0A7C3J6S1"/>
<evidence type="ECO:0000313" key="6">
    <source>
        <dbReference type="EMBL" id="HFK24113.1"/>
    </source>
</evidence>
<feature type="transmembrane region" description="Helical" evidence="4">
    <location>
        <begin position="77"/>
        <end position="98"/>
    </location>
</feature>
<evidence type="ECO:0000256" key="3">
    <source>
        <dbReference type="ARBA" id="ARBA00023136"/>
    </source>
</evidence>
<sequence length="401" mass="45650">MEEKKYKKNFFLGVVNGILMNFVDAITGSSTVLPLYLSSITSSSILIGFGSSLYNFLWPLPQLFTAYFLEGKKRKKFLYDITAYIRFFAILFMAFLIFKNPKNILPLFLFSMFVYHISGGIAGLPFMDIVGRTIPSTKQHLFWGLRISIGGFLSILGGVLIKFILSKYNFPTNFSLLYFIASIFVGIGLYSFCLVNEPDDIERKVNRDFLKFLKNGFSTILKDKMFTTLFSLRILTGISLALEPFFMVYVVKVLNMRVEITGILISLRMAGLLISNFLWDYIQKKKSLKYLFVISSIVGSLIPIIAYLSSQKHFLIFLLFFLNGIFYSGVQVASPSLLLTISPSGKRETYIGFYNTLLSPIYLFPVINGMIIDNLSFNFAFLLSFLVSVMSFLLSLKLRKL</sequence>
<evidence type="ECO:0000256" key="2">
    <source>
        <dbReference type="ARBA" id="ARBA00022989"/>
    </source>
</evidence>
<dbReference type="Pfam" id="PF07690">
    <property type="entry name" value="MFS_1"/>
    <property type="match status" value="1"/>
</dbReference>
<feature type="transmembrane region" description="Helical" evidence="4">
    <location>
        <begin position="377"/>
        <end position="396"/>
    </location>
</feature>
<reference evidence="6" key="1">
    <citation type="journal article" date="2020" name="mSystems">
        <title>Genome- and Community-Level Interaction Insights into Carbon Utilization and Element Cycling Functions of Hydrothermarchaeota in Hydrothermal Sediment.</title>
        <authorList>
            <person name="Zhou Z."/>
            <person name="Liu Y."/>
            <person name="Xu W."/>
            <person name="Pan J."/>
            <person name="Luo Z.H."/>
            <person name="Li M."/>
        </authorList>
    </citation>
    <scope>NUCLEOTIDE SEQUENCE [LARGE SCALE GENOMIC DNA]</scope>
    <source>
        <strain evidence="6">SpSt-464</strain>
    </source>
</reference>
<dbReference type="InterPro" id="IPR020846">
    <property type="entry name" value="MFS_dom"/>
</dbReference>
<feature type="transmembrane region" description="Helical" evidence="4">
    <location>
        <begin position="230"/>
        <end position="254"/>
    </location>
</feature>
<gene>
    <name evidence="6" type="ORF">ENS15_05630</name>
</gene>
<dbReference type="PANTHER" id="PTHR23526:SF1">
    <property type="entry name" value="MAJOR FACILITATOR SUPERFAMILY MFS_1"/>
    <property type="match status" value="1"/>
</dbReference>
<keyword evidence="1 4" id="KW-0812">Transmembrane</keyword>
<evidence type="ECO:0000256" key="1">
    <source>
        <dbReference type="ARBA" id="ARBA00022692"/>
    </source>
</evidence>
<feature type="transmembrane region" description="Helical" evidence="4">
    <location>
        <begin position="260"/>
        <end position="278"/>
    </location>
</feature>
<dbReference type="InterPro" id="IPR036259">
    <property type="entry name" value="MFS_trans_sf"/>
</dbReference>
<dbReference type="EMBL" id="DSTT01000005">
    <property type="protein sequence ID" value="HFK24113.1"/>
    <property type="molecule type" value="Genomic_DNA"/>
</dbReference>
<feature type="domain" description="Major facilitator superfamily (MFS) profile" evidence="5">
    <location>
        <begin position="225"/>
        <end position="401"/>
    </location>
</feature>
<protein>
    <submittedName>
        <fullName evidence="6">MFS transporter</fullName>
    </submittedName>
</protein>